<proteinExistence type="predicted"/>
<dbReference type="Gene3D" id="2.102.10.10">
    <property type="entry name" value="Rieske [2Fe-2S] iron-sulphur domain"/>
    <property type="match status" value="1"/>
</dbReference>
<evidence type="ECO:0000313" key="7">
    <source>
        <dbReference type="Proteomes" id="UP000287502"/>
    </source>
</evidence>
<evidence type="ECO:0000256" key="3">
    <source>
        <dbReference type="ARBA" id="ARBA00023004"/>
    </source>
</evidence>
<dbReference type="GO" id="GO:0051537">
    <property type="term" value="F:2 iron, 2 sulfur cluster binding"/>
    <property type="evidence" value="ECO:0007669"/>
    <property type="project" value="UniProtKB-KW"/>
</dbReference>
<accession>A0A3R5UYE8</accession>
<dbReference type="GO" id="GO:0046872">
    <property type="term" value="F:metal ion binding"/>
    <property type="evidence" value="ECO:0007669"/>
    <property type="project" value="UniProtKB-KW"/>
</dbReference>
<dbReference type="PANTHER" id="PTHR21496">
    <property type="entry name" value="FERREDOXIN-RELATED"/>
    <property type="match status" value="1"/>
</dbReference>
<dbReference type="EMBL" id="CP035108">
    <property type="protein sequence ID" value="QAR33541.1"/>
    <property type="molecule type" value="Genomic_DNA"/>
</dbReference>
<sequence length="111" mass="12426">MDFIKAAKTEDFTGTSWKAVKILAKNIGIFKRDDGSFYAMEISCKHQQANLLTNGLPKSGSVIKCHRHGWEYDLSTGRCLTHPDGYSDLRFYELKVENGAIFISAAPLPKD</sequence>
<dbReference type="CDD" id="cd03467">
    <property type="entry name" value="Rieske"/>
    <property type="match status" value="1"/>
</dbReference>
<protein>
    <submittedName>
        <fullName evidence="6">Rieske (2Fe-2S) protein</fullName>
    </submittedName>
</protein>
<evidence type="ECO:0000259" key="5">
    <source>
        <dbReference type="PROSITE" id="PS51296"/>
    </source>
</evidence>
<dbReference type="OrthoDB" id="9795104at2"/>
<keyword evidence="2" id="KW-0479">Metal-binding</keyword>
<dbReference type="InterPro" id="IPR036922">
    <property type="entry name" value="Rieske_2Fe-2S_sf"/>
</dbReference>
<keyword evidence="1" id="KW-0001">2Fe-2S</keyword>
<dbReference type="RefSeq" id="WP_128466827.1">
    <property type="nucleotide sequence ID" value="NZ_CP035108.1"/>
</dbReference>
<keyword evidence="3" id="KW-0408">Iron</keyword>
<gene>
    <name evidence="6" type="ORF">EP073_09045</name>
</gene>
<evidence type="ECO:0000256" key="1">
    <source>
        <dbReference type="ARBA" id="ARBA00022714"/>
    </source>
</evidence>
<evidence type="ECO:0000256" key="2">
    <source>
        <dbReference type="ARBA" id="ARBA00022723"/>
    </source>
</evidence>
<reference evidence="6 7" key="1">
    <citation type="submission" date="2019-01" db="EMBL/GenBank/DDBJ databases">
        <title>Geovibrio thiophilus DSM 11263, complete genome.</title>
        <authorList>
            <person name="Spring S."/>
            <person name="Bunk B."/>
            <person name="Sproer C."/>
        </authorList>
    </citation>
    <scope>NUCLEOTIDE SEQUENCE [LARGE SCALE GENOMIC DNA]</scope>
    <source>
        <strain evidence="6 7">DSM 11263</strain>
    </source>
</reference>
<keyword evidence="4" id="KW-0411">Iron-sulfur</keyword>
<feature type="domain" description="Rieske" evidence="5">
    <location>
        <begin position="4"/>
        <end position="103"/>
    </location>
</feature>
<dbReference type="PROSITE" id="PS51296">
    <property type="entry name" value="RIESKE"/>
    <property type="match status" value="1"/>
</dbReference>
<dbReference type="PANTHER" id="PTHR21496:SF23">
    <property type="entry name" value="3-PHENYLPROPIONATE_CINNAMIC ACID DIOXYGENASE FERREDOXIN SUBUNIT"/>
    <property type="match status" value="1"/>
</dbReference>
<evidence type="ECO:0000256" key="4">
    <source>
        <dbReference type="ARBA" id="ARBA00023014"/>
    </source>
</evidence>
<dbReference type="SUPFAM" id="SSF50022">
    <property type="entry name" value="ISP domain"/>
    <property type="match status" value="1"/>
</dbReference>
<dbReference type="AlphaFoldDB" id="A0A3R5UYE8"/>
<keyword evidence="7" id="KW-1185">Reference proteome</keyword>
<dbReference type="Proteomes" id="UP000287502">
    <property type="component" value="Chromosome"/>
</dbReference>
<organism evidence="6 7">
    <name type="scientific">Geovibrio thiophilus</name>
    <dbReference type="NCBI Taxonomy" id="139438"/>
    <lineage>
        <taxon>Bacteria</taxon>
        <taxon>Pseudomonadati</taxon>
        <taxon>Deferribacterota</taxon>
        <taxon>Deferribacteres</taxon>
        <taxon>Deferribacterales</taxon>
        <taxon>Geovibrionaceae</taxon>
        <taxon>Geovibrio</taxon>
    </lineage>
</organism>
<dbReference type="KEGG" id="gtl:EP073_09045"/>
<name>A0A3R5UYE8_9BACT</name>
<dbReference type="Pfam" id="PF00355">
    <property type="entry name" value="Rieske"/>
    <property type="match status" value="1"/>
</dbReference>
<evidence type="ECO:0000313" key="6">
    <source>
        <dbReference type="EMBL" id="QAR33541.1"/>
    </source>
</evidence>
<dbReference type="InterPro" id="IPR017941">
    <property type="entry name" value="Rieske_2Fe-2S"/>
</dbReference>